<reference evidence="2 3" key="1">
    <citation type="journal article" date="2008" name="Nature">
        <title>The genome of the model beetle and pest Tribolium castaneum.</title>
        <authorList>
            <consortium name="Tribolium Genome Sequencing Consortium"/>
            <person name="Richards S."/>
            <person name="Gibbs R.A."/>
            <person name="Weinstock G.M."/>
            <person name="Brown S.J."/>
            <person name="Denell R."/>
            <person name="Beeman R.W."/>
            <person name="Gibbs R."/>
            <person name="Beeman R.W."/>
            <person name="Brown S.J."/>
            <person name="Bucher G."/>
            <person name="Friedrich M."/>
            <person name="Grimmelikhuijzen C.J."/>
            <person name="Klingler M."/>
            <person name="Lorenzen M."/>
            <person name="Richards S."/>
            <person name="Roth S."/>
            <person name="Schroder R."/>
            <person name="Tautz D."/>
            <person name="Zdobnov E.M."/>
            <person name="Muzny D."/>
            <person name="Gibbs R.A."/>
            <person name="Weinstock G.M."/>
            <person name="Attaway T."/>
            <person name="Bell S."/>
            <person name="Buhay C.J."/>
            <person name="Chandrabose M.N."/>
            <person name="Chavez D."/>
            <person name="Clerk-Blankenburg K.P."/>
            <person name="Cree A."/>
            <person name="Dao M."/>
            <person name="Davis C."/>
            <person name="Chacko J."/>
            <person name="Dinh H."/>
            <person name="Dugan-Rocha S."/>
            <person name="Fowler G."/>
            <person name="Garner T.T."/>
            <person name="Garnes J."/>
            <person name="Gnirke A."/>
            <person name="Hawes A."/>
            <person name="Hernandez J."/>
            <person name="Hines S."/>
            <person name="Holder M."/>
            <person name="Hume J."/>
            <person name="Jhangiani S.N."/>
            <person name="Joshi V."/>
            <person name="Khan Z.M."/>
            <person name="Jackson L."/>
            <person name="Kovar C."/>
            <person name="Kowis A."/>
            <person name="Lee S."/>
            <person name="Lewis L.R."/>
            <person name="Margolis J."/>
            <person name="Morgan M."/>
            <person name="Nazareth L.V."/>
            <person name="Nguyen N."/>
            <person name="Okwuonu G."/>
            <person name="Parker D."/>
            <person name="Richards S."/>
            <person name="Ruiz S.J."/>
            <person name="Santibanez J."/>
            <person name="Savard J."/>
            <person name="Scherer S.E."/>
            <person name="Schneider B."/>
            <person name="Sodergren E."/>
            <person name="Tautz D."/>
            <person name="Vattahil S."/>
            <person name="Villasana D."/>
            <person name="White C.S."/>
            <person name="Wright R."/>
            <person name="Park Y."/>
            <person name="Beeman R.W."/>
            <person name="Lord J."/>
            <person name="Oppert B."/>
            <person name="Lorenzen M."/>
            <person name="Brown S."/>
            <person name="Wang L."/>
            <person name="Savard J."/>
            <person name="Tautz D."/>
            <person name="Richards S."/>
            <person name="Weinstock G."/>
            <person name="Gibbs R.A."/>
            <person name="Liu Y."/>
            <person name="Worley K."/>
            <person name="Weinstock G."/>
            <person name="Elsik C.G."/>
            <person name="Reese J.T."/>
            <person name="Elhaik E."/>
            <person name="Landan G."/>
            <person name="Graur D."/>
            <person name="Arensburger P."/>
            <person name="Atkinson P."/>
            <person name="Beeman R.W."/>
            <person name="Beidler J."/>
            <person name="Brown S.J."/>
            <person name="Demuth J.P."/>
            <person name="Drury D.W."/>
            <person name="Du Y.Z."/>
            <person name="Fujiwara H."/>
            <person name="Lorenzen M."/>
            <person name="Maselli V."/>
            <person name="Osanai M."/>
            <person name="Park Y."/>
            <person name="Robertson H.M."/>
            <person name="Tu Z."/>
            <person name="Wang J.J."/>
            <person name="Wang S."/>
            <person name="Richards S."/>
            <person name="Song H."/>
            <person name="Zhang L."/>
            <person name="Sodergren E."/>
            <person name="Werner D."/>
            <person name="Stanke M."/>
            <person name="Morgenstern B."/>
            <person name="Solovyev V."/>
            <person name="Kosarev P."/>
            <person name="Brown G."/>
            <person name="Chen H.C."/>
            <person name="Ermolaeva O."/>
            <person name="Hlavina W."/>
            <person name="Kapustin Y."/>
            <person name="Kiryutin B."/>
            <person name="Kitts P."/>
            <person name="Maglott D."/>
            <person name="Pruitt K."/>
            <person name="Sapojnikov V."/>
            <person name="Souvorov A."/>
            <person name="Mackey A.J."/>
            <person name="Waterhouse R.M."/>
            <person name="Wyder S."/>
            <person name="Zdobnov E.M."/>
            <person name="Zdobnov E.M."/>
            <person name="Wyder S."/>
            <person name="Kriventseva E.V."/>
            <person name="Kadowaki T."/>
            <person name="Bork P."/>
            <person name="Aranda M."/>
            <person name="Bao R."/>
            <person name="Beermann A."/>
            <person name="Berns N."/>
            <person name="Bolognesi R."/>
            <person name="Bonneton F."/>
            <person name="Bopp D."/>
            <person name="Brown S.J."/>
            <person name="Bucher G."/>
            <person name="Butts T."/>
            <person name="Chaumot A."/>
            <person name="Denell R.E."/>
            <person name="Ferrier D.E."/>
            <person name="Friedrich M."/>
            <person name="Gordon C.M."/>
            <person name="Jindra M."/>
            <person name="Klingler M."/>
            <person name="Lan Q."/>
            <person name="Lattorff H.M."/>
            <person name="Laudet V."/>
            <person name="von Levetsow C."/>
            <person name="Liu Z."/>
            <person name="Lutz R."/>
            <person name="Lynch J.A."/>
            <person name="da Fonseca R.N."/>
            <person name="Posnien N."/>
            <person name="Reuter R."/>
            <person name="Roth S."/>
            <person name="Savard J."/>
            <person name="Schinko J.B."/>
            <person name="Schmitt C."/>
            <person name="Schoppmeier M."/>
            <person name="Schroder R."/>
            <person name="Shippy T.D."/>
            <person name="Simonnet F."/>
            <person name="Marques-Souza H."/>
            <person name="Tautz D."/>
            <person name="Tomoyasu Y."/>
            <person name="Trauner J."/>
            <person name="Van der Zee M."/>
            <person name="Vervoort M."/>
            <person name="Wittkopp N."/>
            <person name="Wimmer E.A."/>
            <person name="Yang X."/>
            <person name="Jones A.K."/>
            <person name="Sattelle D.B."/>
            <person name="Ebert P.R."/>
            <person name="Nelson D."/>
            <person name="Scott J.G."/>
            <person name="Beeman R.W."/>
            <person name="Muthukrishnan S."/>
            <person name="Kramer K.J."/>
            <person name="Arakane Y."/>
            <person name="Beeman R.W."/>
            <person name="Zhu Q."/>
            <person name="Hogenkamp D."/>
            <person name="Dixit R."/>
            <person name="Oppert B."/>
            <person name="Jiang H."/>
            <person name="Zou Z."/>
            <person name="Marshall J."/>
            <person name="Elpidina E."/>
            <person name="Vinokurov K."/>
            <person name="Oppert C."/>
            <person name="Zou Z."/>
            <person name="Evans J."/>
            <person name="Lu Z."/>
            <person name="Zhao P."/>
            <person name="Sumathipala N."/>
            <person name="Altincicek B."/>
            <person name="Vilcinskas A."/>
            <person name="Williams M."/>
            <person name="Hultmark D."/>
            <person name="Hetru C."/>
            <person name="Jiang H."/>
            <person name="Grimmelikhuijzen C.J."/>
            <person name="Hauser F."/>
            <person name="Cazzamali G."/>
            <person name="Williamson M."/>
            <person name="Park Y."/>
            <person name="Li B."/>
            <person name="Tanaka Y."/>
            <person name="Predel R."/>
            <person name="Neupert S."/>
            <person name="Schachtner J."/>
            <person name="Verleyen P."/>
            <person name="Raible F."/>
            <person name="Bork P."/>
            <person name="Friedrich M."/>
            <person name="Walden K.K."/>
            <person name="Robertson H.M."/>
            <person name="Angeli S."/>
            <person name="Foret S."/>
            <person name="Bucher G."/>
            <person name="Schuetz S."/>
            <person name="Maleszka R."/>
            <person name="Wimmer E.A."/>
            <person name="Beeman R.W."/>
            <person name="Lorenzen M."/>
            <person name="Tomoyasu Y."/>
            <person name="Miller S.C."/>
            <person name="Grossmann D."/>
            <person name="Bucher G."/>
        </authorList>
    </citation>
    <scope>NUCLEOTIDE SEQUENCE [LARGE SCALE GENOMIC DNA]</scope>
    <source>
        <strain evidence="2 3">Georgia GA2</strain>
    </source>
</reference>
<accession>A0A139WPC7</accession>
<evidence type="ECO:0000313" key="3">
    <source>
        <dbReference type="Proteomes" id="UP000007266"/>
    </source>
</evidence>
<dbReference type="EMBL" id="KQ971307">
    <property type="protein sequence ID" value="KYB29848.1"/>
    <property type="molecule type" value="Genomic_DNA"/>
</dbReference>
<gene>
    <name evidence="2" type="primary">AUGUSTUS-3.0.2_31581</name>
    <name evidence="2" type="ORF">TcasGA2_TC031581</name>
</gene>
<dbReference type="GO" id="GO:0003729">
    <property type="term" value="F:mRNA binding"/>
    <property type="evidence" value="ECO:0000318"/>
    <property type="project" value="GO_Central"/>
</dbReference>
<dbReference type="GO" id="GO:2000767">
    <property type="term" value="P:positive regulation of cytoplasmic translation"/>
    <property type="evidence" value="ECO:0000318"/>
    <property type="project" value="GO_Central"/>
</dbReference>
<dbReference type="GO" id="GO:0005737">
    <property type="term" value="C:cytoplasm"/>
    <property type="evidence" value="ECO:0000318"/>
    <property type="project" value="GO_Central"/>
</dbReference>
<evidence type="ECO:0000313" key="2">
    <source>
        <dbReference type="EMBL" id="KYB29848.1"/>
    </source>
</evidence>
<feature type="compositionally biased region" description="Polar residues" evidence="1">
    <location>
        <begin position="347"/>
        <end position="358"/>
    </location>
</feature>
<feature type="compositionally biased region" description="Polar residues" evidence="1">
    <location>
        <begin position="320"/>
        <end position="330"/>
    </location>
</feature>
<feature type="compositionally biased region" description="Low complexity" evidence="1">
    <location>
        <begin position="261"/>
        <end position="272"/>
    </location>
</feature>
<dbReference type="AlphaFoldDB" id="A0A139WPC7"/>
<feature type="compositionally biased region" description="Basic and acidic residues" evidence="1">
    <location>
        <begin position="289"/>
        <end position="299"/>
    </location>
</feature>
<dbReference type="InParanoid" id="A0A139WPC7"/>
<feature type="region of interest" description="Disordered" evidence="1">
    <location>
        <begin position="227"/>
        <end position="358"/>
    </location>
</feature>
<proteinExistence type="predicted"/>
<name>A0A139WPC7_TRICA</name>
<protein>
    <submittedName>
        <fullName evidence="2">Uncharacterized protein</fullName>
    </submittedName>
</protein>
<feature type="region of interest" description="Disordered" evidence="1">
    <location>
        <begin position="1"/>
        <end position="33"/>
    </location>
</feature>
<reference evidence="2 3" key="2">
    <citation type="journal article" date="2010" name="Nucleic Acids Res.">
        <title>BeetleBase in 2010: revisions to provide comprehensive genomic information for Tribolium castaneum.</title>
        <authorList>
            <person name="Kim H.S."/>
            <person name="Murphy T."/>
            <person name="Xia J."/>
            <person name="Caragea D."/>
            <person name="Park Y."/>
            <person name="Beeman R.W."/>
            <person name="Lorenzen M.D."/>
            <person name="Butcher S."/>
            <person name="Manak J.R."/>
            <person name="Brown S.J."/>
        </authorList>
    </citation>
    <scope>GENOME REANNOTATION</scope>
    <source>
        <strain evidence="2 3">Georgia GA2</strain>
    </source>
</reference>
<dbReference type="Proteomes" id="UP000007266">
    <property type="component" value="Linkage group 1"/>
</dbReference>
<evidence type="ECO:0000256" key="1">
    <source>
        <dbReference type="SAM" id="MobiDB-lite"/>
    </source>
</evidence>
<dbReference type="GO" id="GO:0003727">
    <property type="term" value="F:single-stranded RNA binding"/>
    <property type="evidence" value="ECO:0000318"/>
    <property type="project" value="GO_Central"/>
</dbReference>
<dbReference type="GO" id="GO:0045182">
    <property type="term" value="F:translation regulator activity"/>
    <property type="evidence" value="ECO:0000318"/>
    <property type="project" value="GO_Central"/>
</dbReference>
<keyword evidence="3" id="KW-1185">Reference proteome</keyword>
<sequence length="358" mass="39784">MRRVTLYRQEDKNSKESQPRRSPPERPPSPIVIHGKAKDHGTLLQFCKRQAGKNFTIKYTRERTIISTKTRKKFNAIKDKMEQDELEYHTYTSREDKTHAFVLHGLDKGPEIGDLKAEMKEKGVDLINIYEMKNTQRPLFLVIMGKYETLNSISKKCPALSHIRVSFHRYIKKTRITQCHRCQEWGHATSNCRVKPKCLKCSGGYWTRECGISDDATPKCATPQTISIAPFTESGHGPKNQRMDEGPHDAIAAHAPHGCIPLASAEPAPSLPTTGAPESTTAPGAPPTPRDDNNGRDPRTALAGVQKAESSDAIVKGHKVQQQDLNSQDSVPGGSRIAGSYRAKRQGLNTNTNETPAE</sequence>
<feature type="compositionally biased region" description="Basic and acidic residues" evidence="1">
    <location>
        <begin position="8"/>
        <end position="24"/>
    </location>
</feature>
<organism evidence="2 3">
    <name type="scientific">Tribolium castaneum</name>
    <name type="common">Red flour beetle</name>
    <dbReference type="NCBI Taxonomy" id="7070"/>
    <lineage>
        <taxon>Eukaryota</taxon>
        <taxon>Metazoa</taxon>
        <taxon>Ecdysozoa</taxon>
        <taxon>Arthropoda</taxon>
        <taxon>Hexapoda</taxon>
        <taxon>Insecta</taxon>
        <taxon>Pterygota</taxon>
        <taxon>Neoptera</taxon>
        <taxon>Endopterygota</taxon>
        <taxon>Coleoptera</taxon>
        <taxon>Polyphaga</taxon>
        <taxon>Cucujiformia</taxon>
        <taxon>Tenebrionidae</taxon>
        <taxon>Tenebrionidae incertae sedis</taxon>
        <taxon>Tribolium</taxon>
    </lineage>
</organism>